<dbReference type="EMBL" id="PIOD01000006">
    <property type="protein sequence ID" value="RDW19643.1"/>
    <property type="molecule type" value="Genomic_DNA"/>
</dbReference>
<dbReference type="RefSeq" id="WP_115748991.1">
    <property type="nucleotide sequence ID" value="NZ_PIOD01000006.1"/>
</dbReference>
<dbReference type="InterPro" id="IPR025440">
    <property type="entry name" value="DUF4306"/>
</dbReference>
<gene>
    <name evidence="2" type="ORF">CWR45_06050</name>
</gene>
<comment type="caution">
    <text evidence="2">The sequence shown here is derived from an EMBL/GenBank/DDBJ whole genome shotgun (WGS) entry which is preliminary data.</text>
</comment>
<keyword evidence="1" id="KW-1133">Transmembrane helix</keyword>
<dbReference type="OrthoDB" id="2721142at2"/>
<dbReference type="AlphaFoldDB" id="A0A3D8PU38"/>
<feature type="transmembrane region" description="Helical" evidence="1">
    <location>
        <begin position="36"/>
        <end position="59"/>
    </location>
</feature>
<organism evidence="2 3">
    <name type="scientific">Oceanobacillus chungangensis</name>
    <dbReference type="NCBI Taxonomy" id="1229152"/>
    <lineage>
        <taxon>Bacteria</taxon>
        <taxon>Bacillati</taxon>
        <taxon>Bacillota</taxon>
        <taxon>Bacilli</taxon>
        <taxon>Bacillales</taxon>
        <taxon>Bacillaceae</taxon>
        <taxon>Oceanobacillus</taxon>
    </lineage>
</organism>
<name>A0A3D8PU38_9BACI</name>
<proteinExistence type="predicted"/>
<keyword evidence="1" id="KW-0812">Transmembrane</keyword>
<keyword evidence="3" id="KW-1185">Reference proteome</keyword>
<dbReference type="Pfam" id="PF14154">
    <property type="entry name" value="DUF4306"/>
    <property type="match status" value="1"/>
</dbReference>
<keyword evidence="1" id="KW-0472">Membrane</keyword>
<protein>
    <submittedName>
        <fullName evidence="2">Uncharacterized protein</fullName>
    </submittedName>
</protein>
<evidence type="ECO:0000313" key="3">
    <source>
        <dbReference type="Proteomes" id="UP000256520"/>
    </source>
</evidence>
<dbReference type="Proteomes" id="UP000256520">
    <property type="component" value="Unassembled WGS sequence"/>
</dbReference>
<feature type="transmembrane region" description="Helical" evidence="1">
    <location>
        <begin position="97"/>
        <end position="115"/>
    </location>
</feature>
<evidence type="ECO:0000313" key="2">
    <source>
        <dbReference type="EMBL" id="RDW19643.1"/>
    </source>
</evidence>
<feature type="transmembrane region" description="Helical" evidence="1">
    <location>
        <begin position="66"/>
        <end position="85"/>
    </location>
</feature>
<reference evidence="3" key="1">
    <citation type="submission" date="2017-11" db="EMBL/GenBank/DDBJ databases">
        <authorList>
            <person name="Zhu W."/>
        </authorList>
    </citation>
    <scope>NUCLEOTIDE SEQUENCE [LARGE SCALE GENOMIC DNA]</scope>
    <source>
        <strain evidence="3">CAU 1051</strain>
    </source>
</reference>
<evidence type="ECO:0000256" key="1">
    <source>
        <dbReference type="SAM" id="Phobius"/>
    </source>
</evidence>
<sequence>MFRNEYAIPFSKLINGEVTNATDIVVLDYFVYATKFYPTFPIIMTLSGIDLLVLIGYFIFRMSRKFISYTFIIGILLVLLSTSLINPRTSGGKSFFYTFLVSGLCLIIPLIIDFVSSFKNNRHTA</sequence>
<accession>A0A3D8PU38</accession>